<dbReference type="SUPFAM" id="SSF51246">
    <property type="entry name" value="Rudiment single hybrid motif"/>
    <property type="match status" value="1"/>
</dbReference>
<dbReference type="InterPro" id="IPR020562">
    <property type="entry name" value="PRibGlycinamide_synth_N"/>
</dbReference>
<organism evidence="15 16">
    <name type="scientific">Arthrobacter citreus</name>
    <dbReference type="NCBI Taxonomy" id="1670"/>
    <lineage>
        <taxon>Bacteria</taxon>
        <taxon>Bacillati</taxon>
        <taxon>Actinomycetota</taxon>
        <taxon>Actinomycetes</taxon>
        <taxon>Micrococcales</taxon>
        <taxon>Micrococcaceae</taxon>
        <taxon>Arthrobacter</taxon>
    </lineage>
</organism>
<keyword evidence="7 12" id="KW-0658">Purine biosynthesis</keyword>
<comment type="catalytic activity">
    <reaction evidence="12">
        <text>5-phospho-beta-D-ribosylamine + glycine + ATP = N(1)-(5-phospho-beta-D-ribosyl)glycinamide + ADP + phosphate + H(+)</text>
        <dbReference type="Rhea" id="RHEA:17453"/>
        <dbReference type="ChEBI" id="CHEBI:15378"/>
        <dbReference type="ChEBI" id="CHEBI:30616"/>
        <dbReference type="ChEBI" id="CHEBI:43474"/>
        <dbReference type="ChEBI" id="CHEBI:57305"/>
        <dbReference type="ChEBI" id="CHEBI:58681"/>
        <dbReference type="ChEBI" id="CHEBI:143788"/>
        <dbReference type="ChEBI" id="CHEBI:456216"/>
        <dbReference type="EC" id="6.3.4.13"/>
    </reaction>
</comment>
<dbReference type="PROSITE" id="PS50975">
    <property type="entry name" value="ATP_GRASP"/>
    <property type="match status" value="1"/>
</dbReference>
<comment type="similarity">
    <text evidence="9 12">Belongs to the GARS family.</text>
</comment>
<feature type="domain" description="ATP-grasp" evidence="14">
    <location>
        <begin position="107"/>
        <end position="307"/>
    </location>
</feature>
<evidence type="ECO:0000256" key="9">
    <source>
        <dbReference type="ARBA" id="ARBA00038345"/>
    </source>
</evidence>
<dbReference type="EMBL" id="CP151657">
    <property type="protein sequence ID" value="WZP16007.1"/>
    <property type="molecule type" value="Genomic_DNA"/>
</dbReference>
<comment type="cofactor">
    <cofactor evidence="2">
        <name>Mg(2+)</name>
        <dbReference type="ChEBI" id="CHEBI:18420"/>
    </cofactor>
</comment>
<name>A0ABZ3A0H6_9MICC</name>
<evidence type="ECO:0000313" key="16">
    <source>
        <dbReference type="Proteomes" id="UP001448858"/>
    </source>
</evidence>
<protein>
    <recommendedName>
        <fullName evidence="4 12">Phosphoribosylamine--glycine ligase</fullName>
        <ecNumber evidence="4 12">6.3.4.13</ecNumber>
    </recommendedName>
    <alternativeName>
        <fullName evidence="12">GARS</fullName>
    </alternativeName>
    <alternativeName>
        <fullName evidence="10 12">Glycinamide ribonucleotide synthetase</fullName>
    </alternativeName>
    <alternativeName>
        <fullName evidence="11 12">Phosphoribosylglycinamide synthetase</fullName>
    </alternativeName>
</protein>
<dbReference type="InterPro" id="IPR011054">
    <property type="entry name" value="Rudment_hybrid_motif"/>
</dbReference>
<evidence type="ECO:0000256" key="4">
    <source>
        <dbReference type="ARBA" id="ARBA00013255"/>
    </source>
</evidence>
<dbReference type="SUPFAM" id="SSF52440">
    <property type="entry name" value="PreATP-grasp domain"/>
    <property type="match status" value="1"/>
</dbReference>
<keyword evidence="6 13" id="KW-0547">Nucleotide-binding</keyword>
<dbReference type="Pfam" id="PF01071">
    <property type="entry name" value="GARS_A"/>
    <property type="match status" value="1"/>
</dbReference>
<dbReference type="Gene3D" id="3.30.470.20">
    <property type="entry name" value="ATP-grasp fold, B domain"/>
    <property type="match status" value="1"/>
</dbReference>
<dbReference type="HAMAP" id="MF_00138">
    <property type="entry name" value="GARS"/>
    <property type="match status" value="1"/>
</dbReference>
<dbReference type="SUPFAM" id="SSF56059">
    <property type="entry name" value="Glutathione synthetase ATP-binding domain-like"/>
    <property type="match status" value="1"/>
</dbReference>
<gene>
    <name evidence="12 15" type="primary">purD</name>
    <name evidence="15" type="ORF">AAE021_18015</name>
</gene>
<dbReference type="SMART" id="SM01210">
    <property type="entry name" value="GARS_C"/>
    <property type="match status" value="1"/>
</dbReference>
<keyword evidence="8 13" id="KW-0067">ATP-binding</keyword>
<proteinExistence type="inferred from homology"/>
<evidence type="ECO:0000259" key="14">
    <source>
        <dbReference type="PROSITE" id="PS50975"/>
    </source>
</evidence>
<dbReference type="Pfam" id="PF02843">
    <property type="entry name" value="GARS_C"/>
    <property type="match status" value="1"/>
</dbReference>
<dbReference type="InterPro" id="IPR020560">
    <property type="entry name" value="PRibGlycinamide_synth_C-dom"/>
</dbReference>
<comment type="pathway">
    <text evidence="3 12">Purine metabolism; IMP biosynthesis via de novo pathway; N(1)-(5-phospho-D-ribosyl)glycinamide from 5-phospho-alpha-D-ribose 1-diphosphate: step 2/2.</text>
</comment>
<dbReference type="InterPro" id="IPR013815">
    <property type="entry name" value="ATP_grasp_subdomain_1"/>
</dbReference>
<sequence length="448" mass="46190">MKVLVVGPGGREHALVRSLLADPYVREVHAAPGNAGIAQMVPVHALNASDPAEVTALARTLEANLVIIGPEAPLAAGVADALREAGIPVFGPSQAAAQLEASKAFAKQVMAAASVPTAMARVAATAEQAADALDTFGAPYVVKDDGLAAGKGVVVTSDREAALEHAQACFDAGGTVVIEEFLDGPEVSLFVLSDGRNVVPLAPAQDFKRINDGDEGPNTGGMGAYSPLNWVPGDLVEDVIRRVAQPTIDEMAARGTPFVGVLYCGLALTSRGMRVIEFNARFGDPETQAVLARLKTPLGGLLMAAAKGELDPMEQLKWDPRTAVAVVVAAANYPETPRTGDRIRGLKKAAKLDGVHVLHAGTALDEDGKVVSAGGRVLAVVGLGSDLEAARDLAYAGVEKIRLDGSQHRSDIALKALRGEVVVPAGTCTVPDEAEESAPARSVDGDPA</sequence>
<dbReference type="InterPro" id="IPR000115">
    <property type="entry name" value="PRibGlycinamide_synth"/>
</dbReference>
<dbReference type="NCBIfam" id="TIGR00877">
    <property type="entry name" value="purD"/>
    <property type="match status" value="1"/>
</dbReference>
<evidence type="ECO:0000256" key="5">
    <source>
        <dbReference type="ARBA" id="ARBA00022598"/>
    </source>
</evidence>
<comment type="cofactor">
    <cofactor evidence="1">
        <name>Mn(2+)</name>
        <dbReference type="ChEBI" id="CHEBI:29035"/>
    </cofactor>
</comment>
<dbReference type="InterPro" id="IPR016185">
    <property type="entry name" value="PreATP-grasp_dom_sf"/>
</dbReference>
<dbReference type="RefSeq" id="WP_342023653.1">
    <property type="nucleotide sequence ID" value="NZ_CP151657.1"/>
</dbReference>
<keyword evidence="5 12" id="KW-0436">Ligase</keyword>
<dbReference type="Gene3D" id="3.90.600.10">
    <property type="entry name" value="Phosphoribosylglycinamide synthetase, C-terminal domain"/>
    <property type="match status" value="1"/>
</dbReference>
<evidence type="ECO:0000256" key="1">
    <source>
        <dbReference type="ARBA" id="ARBA00001936"/>
    </source>
</evidence>
<dbReference type="Pfam" id="PF02844">
    <property type="entry name" value="GARS_N"/>
    <property type="match status" value="1"/>
</dbReference>
<evidence type="ECO:0000256" key="3">
    <source>
        <dbReference type="ARBA" id="ARBA00005174"/>
    </source>
</evidence>
<dbReference type="InterPro" id="IPR037123">
    <property type="entry name" value="PRibGlycinamide_synth_C_sf"/>
</dbReference>
<dbReference type="InterPro" id="IPR020559">
    <property type="entry name" value="PRibGlycinamide_synth_CS"/>
</dbReference>
<evidence type="ECO:0000256" key="2">
    <source>
        <dbReference type="ARBA" id="ARBA00001946"/>
    </source>
</evidence>
<accession>A0ABZ3A0H6</accession>
<dbReference type="Proteomes" id="UP001448858">
    <property type="component" value="Chromosome"/>
</dbReference>
<evidence type="ECO:0000256" key="13">
    <source>
        <dbReference type="PROSITE-ProRule" id="PRU00409"/>
    </source>
</evidence>
<evidence type="ECO:0000313" key="15">
    <source>
        <dbReference type="EMBL" id="WZP16007.1"/>
    </source>
</evidence>
<reference evidence="15 16" key="1">
    <citation type="submission" date="2024-04" db="EMBL/GenBank/DDBJ databases">
        <title>Arthrobacter sp. from Plains bison fecal sample.</title>
        <authorList>
            <person name="Ruzzini A."/>
        </authorList>
    </citation>
    <scope>NUCLEOTIDE SEQUENCE [LARGE SCALE GENOMIC DNA]</scope>
    <source>
        <strain evidence="15 16">EINP1</strain>
    </source>
</reference>
<dbReference type="SMART" id="SM01209">
    <property type="entry name" value="GARS_A"/>
    <property type="match status" value="1"/>
</dbReference>
<evidence type="ECO:0000256" key="11">
    <source>
        <dbReference type="ARBA" id="ARBA00042864"/>
    </source>
</evidence>
<dbReference type="PANTHER" id="PTHR43472">
    <property type="entry name" value="PHOSPHORIBOSYLAMINE--GLYCINE LIGASE"/>
    <property type="match status" value="1"/>
</dbReference>
<evidence type="ECO:0000256" key="12">
    <source>
        <dbReference type="HAMAP-Rule" id="MF_00138"/>
    </source>
</evidence>
<dbReference type="InterPro" id="IPR011761">
    <property type="entry name" value="ATP-grasp"/>
</dbReference>
<dbReference type="Gene3D" id="3.30.1490.20">
    <property type="entry name" value="ATP-grasp fold, A domain"/>
    <property type="match status" value="1"/>
</dbReference>
<dbReference type="Gene3D" id="3.40.50.20">
    <property type="match status" value="1"/>
</dbReference>
<dbReference type="EC" id="6.3.4.13" evidence="4 12"/>
<keyword evidence="16" id="KW-1185">Reference proteome</keyword>
<evidence type="ECO:0000256" key="6">
    <source>
        <dbReference type="ARBA" id="ARBA00022741"/>
    </source>
</evidence>
<dbReference type="InterPro" id="IPR020561">
    <property type="entry name" value="PRibGlycinamid_synth_ATP-grasp"/>
</dbReference>
<evidence type="ECO:0000256" key="10">
    <source>
        <dbReference type="ARBA" id="ARBA00042242"/>
    </source>
</evidence>
<evidence type="ECO:0000256" key="7">
    <source>
        <dbReference type="ARBA" id="ARBA00022755"/>
    </source>
</evidence>
<dbReference type="PANTHER" id="PTHR43472:SF1">
    <property type="entry name" value="PHOSPHORIBOSYLAMINE--GLYCINE LIGASE, CHLOROPLASTIC"/>
    <property type="match status" value="1"/>
</dbReference>
<dbReference type="GO" id="GO:0004637">
    <property type="term" value="F:phosphoribosylamine-glycine ligase activity"/>
    <property type="evidence" value="ECO:0007669"/>
    <property type="project" value="UniProtKB-EC"/>
</dbReference>
<evidence type="ECO:0000256" key="8">
    <source>
        <dbReference type="ARBA" id="ARBA00022840"/>
    </source>
</evidence>
<dbReference type="PROSITE" id="PS00184">
    <property type="entry name" value="GARS"/>
    <property type="match status" value="1"/>
</dbReference>